<comment type="caution">
    <text evidence="2">The sequence shown here is derived from an EMBL/GenBank/DDBJ whole genome shotgun (WGS) entry which is preliminary data.</text>
</comment>
<accession>A0A2U1TT86</accession>
<dbReference type="RefSeq" id="WP_136167644.1">
    <property type="nucleotide sequence ID" value="NZ_KZ819086.1"/>
</dbReference>
<proteinExistence type="predicted"/>
<sequence length="264" mass="29300">MFTRRKFILATSGAFIFPALPNQALASQAVFKNDQVSRDIQQALLTHFKDGKLSASLAAHIIDVGLDWQLPEIEVSKIDCIVAYAFGNRPNKQSAGSAGSSENLVGLPDPGPTNEALADTVYQIYKLKPVPIYAQWEIARFLTSKYKLDKELFSVEPVKNSDGTITYLSTDGVAKAIVDKEGSAEKLGNVAVVAHQDHAKRCIQTSNSIGLRAFAVKEVALPTQYDELSGQPWTRDRETYLLHDMFVQMRNLRDKRIKELYPQG</sequence>
<protein>
    <recommendedName>
        <fullName evidence="4">Lipoprotein</fullName>
    </recommendedName>
</protein>
<evidence type="ECO:0000313" key="3">
    <source>
        <dbReference type="Proteomes" id="UP000296159"/>
    </source>
</evidence>
<dbReference type="Proteomes" id="UP000296159">
    <property type="component" value="Unassembled WGS sequence"/>
</dbReference>
<evidence type="ECO:0000256" key="1">
    <source>
        <dbReference type="SAM" id="SignalP"/>
    </source>
</evidence>
<feature type="chain" id="PRO_5015682041" description="Lipoprotein" evidence="1">
    <location>
        <begin position="27"/>
        <end position="264"/>
    </location>
</feature>
<feature type="signal peptide" evidence="1">
    <location>
        <begin position="1"/>
        <end position="26"/>
    </location>
</feature>
<keyword evidence="3" id="KW-1185">Reference proteome</keyword>
<reference evidence="2 3" key="1">
    <citation type="submission" date="2018-04" db="EMBL/GenBank/DDBJ databases">
        <title>Brenneria corticis sp.nov.</title>
        <authorList>
            <person name="Li Y."/>
        </authorList>
    </citation>
    <scope>NUCLEOTIDE SEQUENCE [LARGE SCALE GENOMIC DNA]</scope>
    <source>
        <strain evidence="2 3">CFCC 11842</strain>
    </source>
</reference>
<evidence type="ECO:0000313" key="2">
    <source>
        <dbReference type="EMBL" id="PWC12617.1"/>
    </source>
</evidence>
<keyword evidence="1" id="KW-0732">Signal</keyword>
<dbReference type="EMBL" id="QDKH01000022">
    <property type="protein sequence ID" value="PWC12617.1"/>
    <property type="molecule type" value="Genomic_DNA"/>
</dbReference>
<dbReference type="AlphaFoldDB" id="A0A2U1TT86"/>
<gene>
    <name evidence="2" type="ORF">DDT56_17175</name>
</gene>
<evidence type="ECO:0008006" key="4">
    <source>
        <dbReference type="Google" id="ProtNLM"/>
    </source>
</evidence>
<organism evidence="2 3">
    <name type="scientific">Brenneria corticis</name>
    <dbReference type="NCBI Taxonomy" id="2173106"/>
    <lineage>
        <taxon>Bacteria</taxon>
        <taxon>Pseudomonadati</taxon>
        <taxon>Pseudomonadota</taxon>
        <taxon>Gammaproteobacteria</taxon>
        <taxon>Enterobacterales</taxon>
        <taxon>Pectobacteriaceae</taxon>
        <taxon>Brenneria</taxon>
    </lineage>
</organism>
<name>A0A2U1TT86_9GAMM</name>